<dbReference type="Pfam" id="PF00226">
    <property type="entry name" value="DnaJ"/>
    <property type="match status" value="1"/>
</dbReference>
<keyword evidence="8 10" id="KW-0472">Membrane</keyword>
<gene>
    <name evidence="13" type="ORF">JG688_00016872</name>
</gene>
<dbReference type="AlphaFoldDB" id="A0A8J5IRD8"/>
<keyword evidence="3 9" id="KW-0479">Metal-binding</keyword>
<evidence type="ECO:0000256" key="1">
    <source>
        <dbReference type="ARBA" id="ARBA00004141"/>
    </source>
</evidence>
<dbReference type="Pfam" id="PF07690">
    <property type="entry name" value="MFS_1"/>
    <property type="match status" value="1"/>
</dbReference>
<dbReference type="GO" id="GO:0051082">
    <property type="term" value="F:unfolded protein binding"/>
    <property type="evidence" value="ECO:0007669"/>
    <property type="project" value="InterPro"/>
</dbReference>
<dbReference type="PROSITE" id="PS00636">
    <property type="entry name" value="DNAJ_1"/>
    <property type="match status" value="1"/>
</dbReference>
<dbReference type="InterPro" id="IPR044713">
    <property type="entry name" value="DNJA1/2-like"/>
</dbReference>
<dbReference type="GO" id="GO:0005524">
    <property type="term" value="F:ATP binding"/>
    <property type="evidence" value="ECO:0007669"/>
    <property type="project" value="InterPro"/>
</dbReference>
<dbReference type="PROSITE" id="PS50076">
    <property type="entry name" value="DNAJ_2"/>
    <property type="match status" value="1"/>
</dbReference>
<feature type="transmembrane region" description="Helical" evidence="10">
    <location>
        <begin position="345"/>
        <end position="364"/>
    </location>
</feature>
<dbReference type="Pfam" id="PF01556">
    <property type="entry name" value="DnaJ_C"/>
    <property type="match status" value="1"/>
</dbReference>
<keyword evidence="4" id="KW-0677">Repeat</keyword>
<dbReference type="Pfam" id="PF00684">
    <property type="entry name" value="DnaJ_CXXCXGXG"/>
    <property type="match status" value="1"/>
</dbReference>
<dbReference type="GO" id="GO:0006457">
    <property type="term" value="P:protein folding"/>
    <property type="evidence" value="ECO:0007669"/>
    <property type="project" value="InterPro"/>
</dbReference>
<feature type="zinc finger region" description="CR-type" evidence="9">
    <location>
        <begin position="513"/>
        <end position="596"/>
    </location>
</feature>
<protein>
    <submittedName>
        <fullName evidence="13">Uncharacterized protein</fullName>
    </submittedName>
</protein>
<dbReference type="GO" id="GO:0016020">
    <property type="term" value="C:membrane"/>
    <property type="evidence" value="ECO:0007669"/>
    <property type="project" value="UniProtKB-SubCell"/>
</dbReference>
<name>A0A8J5IRD8_9STRA</name>
<evidence type="ECO:0000256" key="6">
    <source>
        <dbReference type="ARBA" id="ARBA00022833"/>
    </source>
</evidence>
<comment type="caution">
    <text evidence="13">The sequence shown here is derived from an EMBL/GenBank/DDBJ whole genome shotgun (WGS) entry which is preliminary data.</text>
</comment>
<dbReference type="CDD" id="cd17341">
    <property type="entry name" value="MFS_NRT2_like"/>
    <property type="match status" value="1"/>
</dbReference>
<evidence type="ECO:0000256" key="10">
    <source>
        <dbReference type="SAM" id="Phobius"/>
    </source>
</evidence>
<evidence type="ECO:0000256" key="5">
    <source>
        <dbReference type="ARBA" id="ARBA00022771"/>
    </source>
</evidence>
<dbReference type="CDD" id="cd06257">
    <property type="entry name" value="DnaJ"/>
    <property type="match status" value="1"/>
</dbReference>
<dbReference type="InterPro" id="IPR044772">
    <property type="entry name" value="NO3_transporter"/>
</dbReference>
<proteinExistence type="inferred from homology"/>
<evidence type="ECO:0000259" key="12">
    <source>
        <dbReference type="PROSITE" id="PS51188"/>
    </source>
</evidence>
<feature type="transmembrane region" description="Helical" evidence="10">
    <location>
        <begin position="255"/>
        <end position="274"/>
    </location>
</feature>
<feature type="transmembrane region" description="Helical" evidence="10">
    <location>
        <begin position="67"/>
        <end position="87"/>
    </location>
</feature>
<reference evidence="13" key="1">
    <citation type="submission" date="2021-01" db="EMBL/GenBank/DDBJ databases">
        <title>Phytophthora aleatoria, a newly-described species from Pinus radiata is distinct from Phytophthora cactorum isolates based on comparative genomics.</title>
        <authorList>
            <person name="Mcdougal R."/>
            <person name="Panda P."/>
            <person name="Williams N."/>
            <person name="Studholme D.J."/>
        </authorList>
    </citation>
    <scope>NUCLEOTIDE SEQUENCE</scope>
    <source>
        <strain evidence="13">NZFS 4037</strain>
    </source>
</reference>
<dbReference type="GO" id="GO:0009408">
    <property type="term" value="P:response to heat"/>
    <property type="evidence" value="ECO:0007669"/>
    <property type="project" value="InterPro"/>
</dbReference>
<dbReference type="PROSITE" id="PS51188">
    <property type="entry name" value="ZF_CR"/>
    <property type="match status" value="1"/>
</dbReference>
<feature type="transmembrane region" description="Helical" evidence="10">
    <location>
        <begin position="376"/>
        <end position="395"/>
    </location>
</feature>
<feature type="transmembrane region" description="Helical" evidence="10">
    <location>
        <begin position="317"/>
        <end position="339"/>
    </location>
</feature>
<evidence type="ECO:0000256" key="3">
    <source>
        <dbReference type="ARBA" id="ARBA00022723"/>
    </source>
</evidence>
<keyword evidence="7 10" id="KW-1133">Transmembrane helix</keyword>
<dbReference type="GO" id="GO:0030544">
    <property type="term" value="F:Hsp70 protein binding"/>
    <property type="evidence" value="ECO:0007669"/>
    <property type="project" value="InterPro"/>
</dbReference>
<evidence type="ECO:0000256" key="9">
    <source>
        <dbReference type="PROSITE-ProRule" id="PRU00546"/>
    </source>
</evidence>
<dbReference type="PANTHER" id="PTHR43888">
    <property type="entry name" value="DNAJ-LIKE-2, ISOFORM A-RELATED"/>
    <property type="match status" value="1"/>
</dbReference>
<keyword evidence="2 10" id="KW-0812">Transmembrane</keyword>
<dbReference type="InterPro" id="IPR002939">
    <property type="entry name" value="DnaJ_C"/>
</dbReference>
<dbReference type="InterPro" id="IPR001305">
    <property type="entry name" value="HSP_DnaJ_Cys-rich_dom"/>
</dbReference>
<evidence type="ECO:0000259" key="11">
    <source>
        <dbReference type="PROSITE" id="PS50076"/>
    </source>
</evidence>
<organism evidence="13 14">
    <name type="scientific">Phytophthora aleatoria</name>
    <dbReference type="NCBI Taxonomy" id="2496075"/>
    <lineage>
        <taxon>Eukaryota</taxon>
        <taxon>Sar</taxon>
        <taxon>Stramenopiles</taxon>
        <taxon>Oomycota</taxon>
        <taxon>Peronosporomycetes</taxon>
        <taxon>Peronosporales</taxon>
        <taxon>Peronosporaceae</taxon>
        <taxon>Phytophthora</taxon>
    </lineage>
</organism>
<accession>A0A8J5IRD8</accession>
<dbReference type="FunFam" id="1.10.287.110:FF:000220">
    <property type="entry name" value="DnaJ (Hsp40) homolog, subfamily A, member 4"/>
    <property type="match status" value="1"/>
</dbReference>
<dbReference type="HAMAP" id="MF_01152">
    <property type="entry name" value="DnaJ"/>
    <property type="match status" value="1"/>
</dbReference>
<keyword evidence="14" id="KW-1185">Reference proteome</keyword>
<dbReference type="InterPro" id="IPR011701">
    <property type="entry name" value="MFS"/>
</dbReference>
<evidence type="ECO:0000256" key="7">
    <source>
        <dbReference type="ARBA" id="ARBA00022989"/>
    </source>
</evidence>
<dbReference type="CDD" id="cd10747">
    <property type="entry name" value="DnaJ_C"/>
    <property type="match status" value="1"/>
</dbReference>
<keyword evidence="6 9" id="KW-0862">Zinc</keyword>
<feature type="domain" description="J" evidence="11">
    <location>
        <begin position="393"/>
        <end position="458"/>
    </location>
</feature>
<dbReference type="InterPro" id="IPR018253">
    <property type="entry name" value="DnaJ_domain_CS"/>
</dbReference>
<evidence type="ECO:0000256" key="4">
    <source>
        <dbReference type="ARBA" id="ARBA00022737"/>
    </source>
</evidence>
<evidence type="ECO:0000256" key="8">
    <source>
        <dbReference type="ARBA" id="ARBA00023136"/>
    </source>
</evidence>
<keyword evidence="5 9" id="KW-0863">Zinc-finger</keyword>
<dbReference type="FunFam" id="2.60.260.20:FF:000013">
    <property type="entry name" value="DnaJ subfamily B member 11"/>
    <property type="match status" value="1"/>
</dbReference>
<dbReference type="InterPro" id="IPR001623">
    <property type="entry name" value="DnaJ_domain"/>
</dbReference>
<evidence type="ECO:0000313" key="14">
    <source>
        <dbReference type="Proteomes" id="UP000709295"/>
    </source>
</evidence>
<dbReference type="FunFam" id="2.10.230.10:FF:000001">
    <property type="entry name" value="DnaJ subfamily A member 2"/>
    <property type="match status" value="1"/>
</dbReference>
<comment type="subcellular location">
    <subcellularLocation>
        <location evidence="1">Membrane</location>
        <topology evidence="1">Multi-pass membrane protein</topology>
    </subcellularLocation>
</comment>
<dbReference type="GO" id="GO:0008270">
    <property type="term" value="F:zinc ion binding"/>
    <property type="evidence" value="ECO:0007669"/>
    <property type="project" value="UniProtKB-KW"/>
</dbReference>
<evidence type="ECO:0000313" key="13">
    <source>
        <dbReference type="EMBL" id="KAG6944857.1"/>
    </source>
</evidence>
<sequence>MRAFHFAWLSFFIAFFGWFSIPPLMPTIKEQLKLTQAQVDNSNIISLASTMVGLLIGPLCDRCGARSIQAALLVIGAIPVASAALAFDYVGFVCVRFFIGLVGCTFVSTTYWTSTMFSKEVVGSANAIAAGWGNLGAGATYLITPLLFDLVTSEVIGICTYFFSDDCPQGNYVELKKTHAMADKPKADMLQAFITVARQPVAWILAFQYACSLGVQIQVHNVLSLYYYEDFRRSDCDPTTDEENCRLLTQTKASLISSCFGLMCIFARAIGGYISDVGNRHWDMKGRISAQLVCLTSQAILLYVYSHIRVVEWSVPCLIAFGFFAQASTGTTYGIVPYICPDYTGVASGIVGAGGNLGGLVKAIGRILMTRGRHLLLLLVLACLVALSVAGKDYYEVLGVSRDASSAEIKRAFRKLSLKHHPDKNPGDENAAQKFAEVASAYDVLSDEEKKTKYDRYGEEGLNNAGGGGSHDPFDIFSQFFGGGGRNRREREPSRGPDVVMPLRVSLADLYNGKSLQFSIRRETICHHCHGKGAAHEEDVHVCNECGGQGVKTTTRRVGPGFIQQFQTTCEKCHGKGKIYTSTCPICGGRKVEMADLSFDVDLDKGTPDGFEVELENYADEISGQPAGHVRLQVLTAPHPIFTREGDQLWMDMDISLRESLVGFNKTFTHLDGRRVEVVRDEITPPRFVTVLKDEGMPKQHSPSERGQLHIKYHVKFPESLSDEQKVGFRELFSMK</sequence>
<dbReference type="GO" id="GO:0015112">
    <property type="term" value="F:nitrate transmembrane transporter activity"/>
    <property type="evidence" value="ECO:0007669"/>
    <property type="project" value="InterPro"/>
</dbReference>
<feature type="transmembrane region" description="Helical" evidence="10">
    <location>
        <begin position="286"/>
        <end position="305"/>
    </location>
</feature>
<dbReference type="SMART" id="SM00271">
    <property type="entry name" value="DnaJ"/>
    <property type="match status" value="1"/>
</dbReference>
<dbReference type="Proteomes" id="UP000709295">
    <property type="component" value="Unassembled WGS sequence"/>
</dbReference>
<feature type="domain" description="CR-type" evidence="12">
    <location>
        <begin position="513"/>
        <end position="596"/>
    </location>
</feature>
<feature type="transmembrane region" description="Helical" evidence="10">
    <location>
        <begin position="93"/>
        <end position="112"/>
    </location>
</feature>
<evidence type="ECO:0000256" key="2">
    <source>
        <dbReference type="ARBA" id="ARBA00022692"/>
    </source>
</evidence>
<dbReference type="EMBL" id="JAENGY010002261">
    <property type="protein sequence ID" value="KAG6944857.1"/>
    <property type="molecule type" value="Genomic_DNA"/>
</dbReference>
<feature type="transmembrane region" description="Helical" evidence="10">
    <location>
        <begin position="7"/>
        <end position="24"/>
    </location>
</feature>
<dbReference type="InterPro" id="IPR012724">
    <property type="entry name" value="DnaJ"/>
</dbReference>